<dbReference type="InterPro" id="IPR050430">
    <property type="entry name" value="Peptidase_S1"/>
</dbReference>
<dbReference type="OrthoDB" id="6380398at2759"/>
<dbReference type="InterPro" id="IPR001314">
    <property type="entry name" value="Peptidase_S1A"/>
</dbReference>
<dbReference type="CDD" id="cd00190">
    <property type="entry name" value="Tryp_SPc"/>
    <property type="match status" value="1"/>
</dbReference>
<dbReference type="InterPro" id="IPR009003">
    <property type="entry name" value="Peptidase_S1_PA"/>
</dbReference>
<dbReference type="InterPro" id="IPR043504">
    <property type="entry name" value="Peptidase_S1_PA_chymotrypsin"/>
</dbReference>
<keyword evidence="4" id="KW-1015">Disulfide bond</keyword>
<protein>
    <submittedName>
        <fullName evidence="7">Trypsin-like serine protease</fullName>
    </submittedName>
</protein>
<evidence type="ECO:0000313" key="8">
    <source>
        <dbReference type="Proteomes" id="UP000800036"/>
    </source>
</evidence>
<keyword evidence="8" id="KW-1185">Reference proteome</keyword>
<feature type="domain" description="Peptidase S1" evidence="6">
    <location>
        <begin position="31"/>
        <end position="253"/>
    </location>
</feature>
<dbReference type="Proteomes" id="UP000800036">
    <property type="component" value="Unassembled WGS sequence"/>
</dbReference>
<evidence type="ECO:0000313" key="7">
    <source>
        <dbReference type="EMBL" id="KAF1978795.1"/>
    </source>
</evidence>
<evidence type="ECO:0000259" key="6">
    <source>
        <dbReference type="PROSITE" id="PS50240"/>
    </source>
</evidence>
<dbReference type="AlphaFoldDB" id="A0A6A5VPE3"/>
<comment type="similarity">
    <text evidence="1">Belongs to the peptidase S1 family.</text>
</comment>
<reference evidence="7" key="1">
    <citation type="journal article" date="2020" name="Stud. Mycol.">
        <title>101 Dothideomycetes genomes: a test case for predicting lifestyles and emergence of pathogens.</title>
        <authorList>
            <person name="Haridas S."/>
            <person name="Albert R."/>
            <person name="Binder M."/>
            <person name="Bloem J."/>
            <person name="Labutti K."/>
            <person name="Salamov A."/>
            <person name="Andreopoulos B."/>
            <person name="Baker S."/>
            <person name="Barry K."/>
            <person name="Bills G."/>
            <person name="Bluhm B."/>
            <person name="Cannon C."/>
            <person name="Castanera R."/>
            <person name="Culley D."/>
            <person name="Daum C."/>
            <person name="Ezra D."/>
            <person name="Gonzalez J."/>
            <person name="Henrissat B."/>
            <person name="Kuo A."/>
            <person name="Liang C."/>
            <person name="Lipzen A."/>
            <person name="Lutzoni F."/>
            <person name="Magnuson J."/>
            <person name="Mondo S."/>
            <person name="Nolan M."/>
            <person name="Ohm R."/>
            <person name="Pangilinan J."/>
            <person name="Park H.-J."/>
            <person name="Ramirez L."/>
            <person name="Alfaro M."/>
            <person name="Sun H."/>
            <person name="Tritt A."/>
            <person name="Yoshinaga Y."/>
            <person name="Zwiers L.-H."/>
            <person name="Turgeon B."/>
            <person name="Goodwin S."/>
            <person name="Spatafora J."/>
            <person name="Crous P."/>
            <person name="Grigoriev I."/>
        </authorList>
    </citation>
    <scope>NUCLEOTIDE SEQUENCE</scope>
    <source>
        <strain evidence="7">CBS 107.79</strain>
    </source>
</reference>
<dbReference type="SUPFAM" id="SSF50494">
    <property type="entry name" value="Trypsin-like serine proteases"/>
    <property type="match status" value="1"/>
</dbReference>
<proteinExistence type="inferred from homology"/>
<dbReference type="GO" id="GO:0004252">
    <property type="term" value="F:serine-type endopeptidase activity"/>
    <property type="evidence" value="ECO:0007669"/>
    <property type="project" value="InterPro"/>
</dbReference>
<dbReference type="InterPro" id="IPR018114">
    <property type="entry name" value="TRYPSIN_HIS"/>
</dbReference>
<accession>A0A6A5VPE3</accession>
<dbReference type="InterPro" id="IPR001254">
    <property type="entry name" value="Trypsin_dom"/>
</dbReference>
<evidence type="ECO:0000256" key="4">
    <source>
        <dbReference type="ARBA" id="ARBA00023157"/>
    </source>
</evidence>
<evidence type="ECO:0000256" key="1">
    <source>
        <dbReference type="ARBA" id="ARBA00007664"/>
    </source>
</evidence>
<evidence type="ECO:0000256" key="3">
    <source>
        <dbReference type="ARBA" id="ARBA00022801"/>
    </source>
</evidence>
<dbReference type="FunFam" id="2.40.10.10:FF:000034">
    <property type="entry name" value="Eupolytin"/>
    <property type="match status" value="1"/>
</dbReference>
<dbReference type="Gene3D" id="2.40.10.10">
    <property type="entry name" value="Trypsin-like serine proteases"/>
    <property type="match status" value="2"/>
</dbReference>
<dbReference type="PANTHER" id="PTHR24276:SF98">
    <property type="entry name" value="FI18310P1-RELATED"/>
    <property type="match status" value="1"/>
</dbReference>
<evidence type="ECO:0000256" key="2">
    <source>
        <dbReference type="ARBA" id="ARBA00022670"/>
    </source>
</evidence>
<keyword evidence="3" id="KW-0378">Hydrolase</keyword>
<dbReference type="Pfam" id="PF00089">
    <property type="entry name" value="Trypsin"/>
    <property type="match status" value="1"/>
</dbReference>
<keyword evidence="5" id="KW-0732">Signal</keyword>
<keyword evidence="2 7" id="KW-0645">Protease</keyword>
<dbReference type="SMART" id="SM00020">
    <property type="entry name" value="Tryp_SPc"/>
    <property type="match status" value="1"/>
</dbReference>
<feature type="chain" id="PRO_5025586336" evidence="5">
    <location>
        <begin position="17"/>
        <end position="253"/>
    </location>
</feature>
<evidence type="ECO:0000256" key="5">
    <source>
        <dbReference type="SAM" id="SignalP"/>
    </source>
</evidence>
<sequence>MQLKNLLLALPAFAAAAPTPDASPQELSVQIVGGSTASAGQFPYIVTILRSGSLHCGGSLVNGNTVITAAHCATLEASTYTVRAGSLNWASGGVTVSVSQVIRNPAYSGNNNDIAIFKLAATIPTSSTISYVSLPAAGSDPAADTSSTVAGWGTTSENGPTSSTLRYVDVPIVSRATCQAQYGTSSITTNMVCAAETAGGQDSCQDDSGGPLITTGTSTLIGVVSFGNGCARRGFAGVYTRVSTQLSFINQYL</sequence>
<dbReference type="PANTHER" id="PTHR24276">
    <property type="entry name" value="POLYSERASE-RELATED"/>
    <property type="match status" value="1"/>
</dbReference>
<name>A0A6A5VPE3_9PLEO</name>
<dbReference type="EMBL" id="ML976659">
    <property type="protein sequence ID" value="KAF1978795.1"/>
    <property type="molecule type" value="Genomic_DNA"/>
</dbReference>
<feature type="signal peptide" evidence="5">
    <location>
        <begin position="1"/>
        <end position="16"/>
    </location>
</feature>
<dbReference type="PRINTS" id="PR00722">
    <property type="entry name" value="CHYMOTRYPSIN"/>
</dbReference>
<gene>
    <name evidence="7" type="ORF">BU23DRAFT_595355</name>
</gene>
<dbReference type="PROSITE" id="PS00134">
    <property type="entry name" value="TRYPSIN_HIS"/>
    <property type="match status" value="1"/>
</dbReference>
<dbReference type="PROSITE" id="PS50240">
    <property type="entry name" value="TRYPSIN_DOM"/>
    <property type="match status" value="1"/>
</dbReference>
<dbReference type="GO" id="GO:0006508">
    <property type="term" value="P:proteolysis"/>
    <property type="evidence" value="ECO:0007669"/>
    <property type="project" value="UniProtKB-KW"/>
</dbReference>
<organism evidence="7 8">
    <name type="scientific">Bimuria novae-zelandiae CBS 107.79</name>
    <dbReference type="NCBI Taxonomy" id="1447943"/>
    <lineage>
        <taxon>Eukaryota</taxon>
        <taxon>Fungi</taxon>
        <taxon>Dikarya</taxon>
        <taxon>Ascomycota</taxon>
        <taxon>Pezizomycotina</taxon>
        <taxon>Dothideomycetes</taxon>
        <taxon>Pleosporomycetidae</taxon>
        <taxon>Pleosporales</taxon>
        <taxon>Massarineae</taxon>
        <taxon>Didymosphaeriaceae</taxon>
        <taxon>Bimuria</taxon>
    </lineage>
</organism>